<feature type="compositionally biased region" description="Low complexity" evidence="1">
    <location>
        <begin position="740"/>
        <end position="750"/>
    </location>
</feature>
<dbReference type="AlphaFoldDB" id="A0AAJ8JTN9"/>
<dbReference type="GeneID" id="91087641"/>
<dbReference type="EMBL" id="CP143787">
    <property type="protein sequence ID" value="WVN88229.1"/>
    <property type="molecule type" value="Genomic_DNA"/>
</dbReference>
<reference evidence="2" key="1">
    <citation type="submission" date="2016-06" db="EMBL/GenBank/DDBJ databases">
        <authorList>
            <person name="Cuomo C."/>
            <person name="Litvintseva A."/>
            <person name="Heitman J."/>
            <person name="Chen Y."/>
            <person name="Sun S."/>
            <person name="Springer D."/>
            <person name="Dromer F."/>
            <person name="Young S."/>
            <person name="Zeng Q."/>
            <person name="Chapman S."/>
            <person name="Gujja S."/>
            <person name="Saif S."/>
            <person name="Birren B."/>
        </authorList>
    </citation>
    <scope>NUCLEOTIDE SEQUENCE</scope>
    <source>
        <strain evidence="2">CBS 7841</strain>
    </source>
</reference>
<name>A0AAJ8JTN9_9TREE</name>
<evidence type="ECO:0008006" key="4">
    <source>
        <dbReference type="Google" id="ProtNLM"/>
    </source>
</evidence>
<dbReference type="Proteomes" id="UP000094043">
    <property type="component" value="Chromosome 4"/>
</dbReference>
<evidence type="ECO:0000256" key="1">
    <source>
        <dbReference type="SAM" id="MobiDB-lite"/>
    </source>
</evidence>
<feature type="region of interest" description="Disordered" evidence="1">
    <location>
        <begin position="740"/>
        <end position="761"/>
    </location>
</feature>
<reference evidence="2" key="3">
    <citation type="submission" date="2024-01" db="EMBL/GenBank/DDBJ databases">
        <authorList>
            <person name="Coelho M.A."/>
            <person name="David-Palma M."/>
            <person name="Shea T."/>
            <person name="Sun S."/>
            <person name="Cuomo C.A."/>
            <person name="Heitman J."/>
        </authorList>
    </citation>
    <scope>NUCLEOTIDE SEQUENCE</scope>
    <source>
        <strain evidence="2">CBS 7841</strain>
    </source>
</reference>
<protein>
    <recommendedName>
        <fullName evidence="4">Zn(2)-C6 fungal-type domain-containing protein</fullName>
    </recommendedName>
</protein>
<feature type="compositionally biased region" description="Basic and acidic residues" evidence="1">
    <location>
        <begin position="19"/>
        <end position="28"/>
    </location>
</feature>
<feature type="region of interest" description="Disordered" evidence="1">
    <location>
        <begin position="1"/>
        <end position="47"/>
    </location>
</feature>
<accession>A0AAJ8JTN9</accession>
<feature type="region of interest" description="Disordered" evidence="1">
    <location>
        <begin position="73"/>
        <end position="145"/>
    </location>
</feature>
<reference evidence="2" key="2">
    <citation type="journal article" date="2022" name="Elife">
        <title>Obligate sexual reproduction of a homothallic fungus closely related to the Cryptococcus pathogenic species complex.</title>
        <authorList>
            <person name="Passer A.R."/>
            <person name="Clancey S.A."/>
            <person name="Shea T."/>
            <person name="David-Palma M."/>
            <person name="Averette A.F."/>
            <person name="Boekhout T."/>
            <person name="Porcel B.M."/>
            <person name="Nowrousian M."/>
            <person name="Cuomo C.A."/>
            <person name="Sun S."/>
            <person name="Heitman J."/>
            <person name="Coelho M.A."/>
        </authorList>
    </citation>
    <scope>NUCLEOTIDE SEQUENCE</scope>
    <source>
        <strain evidence="2">CBS 7841</strain>
    </source>
</reference>
<dbReference type="RefSeq" id="XP_066068929.1">
    <property type="nucleotide sequence ID" value="XM_066212832.1"/>
</dbReference>
<proteinExistence type="predicted"/>
<keyword evidence="3" id="KW-1185">Reference proteome</keyword>
<evidence type="ECO:0000313" key="2">
    <source>
        <dbReference type="EMBL" id="WVN88229.1"/>
    </source>
</evidence>
<dbReference type="KEGG" id="cdep:91087641"/>
<sequence>MSSQYSPIEGVQHVGTGQHEWHQQRREAEDGENGDVSDQQHGGMRPAPLYVAMPHYQAHTSTLPTPYETMPMGMPPLSSHPEDVSDYLSASNHGQSIPPPQMASHPNAFPLESPTEWQSHPPKNARRGARQAALRGSNHTAKTTRQQFTACGACRHRRVKCDLKDRQDEFERDEFAPMKAAKQLRRGKRITEIEQLYGRSTADYVVSDSSTSRSSSKPPRNTHTLIPELTRDFFESSFFKRFQVQRPIIDPHDFIAKYLSQKMPTAAAMGAEGSILCHILYAWAVSYGVDENGHLDVPEGGGEPLQGISMYSAGEVESRREADRVRRKEEMKVVLDIILKEIDDCGILRKPSWDGVRVLFMVLPLTEEIQTPVERLTMYEAALSQVFTLRSFTALNDDGQPSSASSVHEGDSSDYNMSIVRLRVYWYAFVHEGITTGLKGGRLHLDDEDLETIQESIDNSALIRDSAAFRISSQFATAPINLALACRKINKALTGPAARRRTAIDADLVKDAWEALEKCWEDFDELLSSILVDKPSAIYGDEISRFADGWKIFLFEAQNVIRNNLEARFNRLSNNPTRIARITESNSSPSTGSPQIMQDDLFTVCRLLEISKSKVEVKTKQIVELVKKHVGTRFFEWDASLVRDGTYYAAMWLVKDGGSEDDIAVCIQALNEIRWAHAKSWERSVELRSAWEKRNSASNSQEAEKWESVVTELERLGEEPPVESTRVPEQMQVEDAMVSGVDSSNSFSGSAPLSQPAYHQPTYISDGQAQHQVHHHQASLYQIHSTGREYSNPHYLYYQHDQSQSHPFPPSPHQLHFYSHHIPPSPHPVHHHNEPTLAVMQDNRFPICNLTSSAESSYTSPLIVSPLADTGVNTSLELPMNYSQPGAENYPNVRDPDMYHSQGIVPEVHDEYLHRLHPHPVEMKNARDGANMNSIPEVYAEYNNQEGEYTSEPYAQSGANHSIYDSNI</sequence>
<evidence type="ECO:0000313" key="3">
    <source>
        <dbReference type="Proteomes" id="UP000094043"/>
    </source>
</evidence>
<gene>
    <name evidence="2" type="ORF">L203_103430</name>
</gene>
<organism evidence="2 3">
    <name type="scientific">Cryptococcus depauperatus CBS 7841</name>
    <dbReference type="NCBI Taxonomy" id="1295531"/>
    <lineage>
        <taxon>Eukaryota</taxon>
        <taxon>Fungi</taxon>
        <taxon>Dikarya</taxon>
        <taxon>Basidiomycota</taxon>
        <taxon>Agaricomycotina</taxon>
        <taxon>Tremellomycetes</taxon>
        <taxon>Tremellales</taxon>
        <taxon>Cryptococcaceae</taxon>
        <taxon>Cryptococcus</taxon>
    </lineage>
</organism>